<dbReference type="PANTHER" id="PTHR34184">
    <property type="entry name" value="UPF0718 PROTEIN YCGR"/>
    <property type="match status" value="1"/>
</dbReference>
<evidence type="ECO:0000313" key="9">
    <source>
        <dbReference type="Proteomes" id="UP000184510"/>
    </source>
</evidence>
<organism evidence="8 9">
    <name type="scientific">Rubritalea squalenifaciens DSM 18772</name>
    <dbReference type="NCBI Taxonomy" id="1123071"/>
    <lineage>
        <taxon>Bacteria</taxon>
        <taxon>Pseudomonadati</taxon>
        <taxon>Verrucomicrobiota</taxon>
        <taxon>Verrucomicrobiia</taxon>
        <taxon>Verrucomicrobiales</taxon>
        <taxon>Rubritaleaceae</taxon>
        <taxon>Rubritalea</taxon>
    </lineage>
</organism>
<keyword evidence="6 7" id="KW-0472">Membrane</keyword>
<feature type="transmembrane region" description="Helical" evidence="7">
    <location>
        <begin position="54"/>
        <end position="76"/>
    </location>
</feature>
<evidence type="ECO:0000256" key="7">
    <source>
        <dbReference type="SAM" id="Phobius"/>
    </source>
</evidence>
<evidence type="ECO:0000256" key="5">
    <source>
        <dbReference type="ARBA" id="ARBA00022989"/>
    </source>
</evidence>
<dbReference type="GO" id="GO:0005886">
    <property type="term" value="C:plasma membrane"/>
    <property type="evidence" value="ECO:0007669"/>
    <property type="project" value="UniProtKB-SubCell"/>
</dbReference>
<dbReference type="STRING" id="1123071.SAMN02745181_1908"/>
<gene>
    <name evidence="8" type="ORF">SAMN02745181_1908</name>
</gene>
<dbReference type="InterPro" id="IPR005524">
    <property type="entry name" value="DUF318"/>
</dbReference>
<feature type="transmembrane region" description="Helical" evidence="7">
    <location>
        <begin position="231"/>
        <end position="248"/>
    </location>
</feature>
<evidence type="ECO:0000256" key="1">
    <source>
        <dbReference type="ARBA" id="ARBA00004651"/>
    </source>
</evidence>
<name>A0A1M6ITF3_9BACT</name>
<evidence type="ECO:0000256" key="4">
    <source>
        <dbReference type="ARBA" id="ARBA00022692"/>
    </source>
</evidence>
<evidence type="ECO:0000256" key="6">
    <source>
        <dbReference type="ARBA" id="ARBA00023136"/>
    </source>
</evidence>
<feature type="transmembrane region" description="Helical" evidence="7">
    <location>
        <begin position="12"/>
        <end position="34"/>
    </location>
</feature>
<accession>A0A1M6ITF3</accession>
<dbReference type="InterPro" id="IPR052923">
    <property type="entry name" value="UPF0718"/>
</dbReference>
<reference evidence="8 9" key="1">
    <citation type="submission" date="2016-11" db="EMBL/GenBank/DDBJ databases">
        <authorList>
            <person name="Jaros S."/>
            <person name="Januszkiewicz K."/>
            <person name="Wedrychowicz H."/>
        </authorList>
    </citation>
    <scope>NUCLEOTIDE SEQUENCE [LARGE SCALE GENOMIC DNA]</scope>
    <source>
        <strain evidence="8 9">DSM 18772</strain>
    </source>
</reference>
<dbReference type="PANTHER" id="PTHR34184:SF4">
    <property type="entry name" value="UPF0718 PROTEIN YCGR"/>
    <property type="match status" value="1"/>
</dbReference>
<protein>
    <recommendedName>
        <fullName evidence="10">Permease</fullName>
    </recommendedName>
</protein>
<dbReference type="Proteomes" id="UP000184510">
    <property type="component" value="Unassembled WGS sequence"/>
</dbReference>
<evidence type="ECO:0008006" key="10">
    <source>
        <dbReference type="Google" id="ProtNLM"/>
    </source>
</evidence>
<comment type="subcellular location">
    <subcellularLocation>
        <location evidence="1">Cell membrane</location>
        <topology evidence="1">Multi-pass membrane protein</topology>
    </subcellularLocation>
</comment>
<feature type="transmembrane region" description="Helical" evidence="7">
    <location>
        <begin position="88"/>
        <end position="111"/>
    </location>
</feature>
<dbReference type="Pfam" id="PF03773">
    <property type="entry name" value="ArsP_1"/>
    <property type="match status" value="1"/>
</dbReference>
<dbReference type="RefSeq" id="WP_143183486.1">
    <property type="nucleotide sequence ID" value="NZ_FQYR01000003.1"/>
</dbReference>
<feature type="transmembrane region" description="Helical" evidence="7">
    <location>
        <begin position="325"/>
        <end position="345"/>
    </location>
</feature>
<sequence>MESFSHSTFAYYFLSLLMEGAPFILLGTLISGFIDVYMPSGMLEKLLPKKRLPAVLVCGLLGVILPVCECAVVPVIRRLVAKGLPVSCAFTYMLAAPIVNPVTILSTWSAFSDQQALYMTLSRIGMGYLIAVLVGVIVMFVPIEKILKKSLLKTVSKASKEDSHGESSECCGGHNHHHHDHSEHACCGSDHAHDKCSHDHHENCGHDHHDHADKHRIVAAMRSGMKDFVDVAVYFTIGVCLTSMFNIMQVDYSKQIDSFAGDPVKGTGLLMVLAFVLSVCSTSDAFLAASLGKFSYASKMAFMVFGPMLDVKLLFLYQTVMRKKFLAVFAISLFIIVGAICLLWAQWDGLFEWCRSLEASILSEGGSR</sequence>
<evidence type="ECO:0000313" key="8">
    <source>
        <dbReference type="EMBL" id="SHJ37629.1"/>
    </source>
</evidence>
<feature type="transmembrane region" description="Helical" evidence="7">
    <location>
        <begin position="123"/>
        <end position="143"/>
    </location>
</feature>
<proteinExistence type="inferred from homology"/>
<dbReference type="EMBL" id="FQYR01000003">
    <property type="protein sequence ID" value="SHJ37629.1"/>
    <property type="molecule type" value="Genomic_DNA"/>
</dbReference>
<comment type="similarity">
    <text evidence="2">Belongs to the UPF0718 family.</text>
</comment>
<feature type="transmembrane region" description="Helical" evidence="7">
    <location>
        <begin position="268"/>
        <end position="288"/>
    </location>
</feature>
<keyword evidence="4 7" id="KW-0812">Transmembrane</keyword>
<dbReference type="OrthoDB" id="9810876at2"/>
<keyword evidence="5 7" id="KW-1133">Transmembrane helix</keyword>
<dbReference type="AlphaFoldDB" id="A0A1M6ITF3"/>
<dbReference type="InParanoid" id="A0A1M6ITF3"/>
<evidence type="ECO:0000256" key="2">
    <source>
        <dbReference type="ARBA" id="ARBA00006386"/>
    </source>
</evidence>
<keyword evidence="3" id="KW-1003">Cell membrane</keyword>
<evidence type="ECO:0000256" key="3">
    <source>
        <dbReference type="ARBA" id="ARBA00022475"/>
    </source>
</evidence>
<keyword evidence="9" id="KW-1185">Reference proteome</keyword>